<dbReference type="InterPro" id="IPR041522">
    <property type="entry name" value="CdaR_GGDEF"/>
</dbReference>
<dbReference type="Pfam" id="PF17853">
    <property type="entry name" value="GGDEF_2"/>
    <property type="match status" value="1"/>
</dbReference>
<feature type="non-terminal residue" evidence="2">
    <location>
        <position position="183"/>
    </location>
</feature>
<dbReference type="PANTHER" id="PTHR33744">
    <property type="entry name" value="CARBOHYDRATE DIACID REGULATOR"/>
    <property type="match status" value="1"/>
</dbReference>
<feature type="non-terminal residue" evidence="2">
    <location>
        <position position="1"/>
    </location>
</feature>
<dbReference type="PANTHER" id="PTHR33744:SF1">
    <property type="entry name" value="DNA-BINDING TRANSCRIPTIONAL ACTIVATOR ADER"/>
    <property type="match status" value="1"/>
</dbReference>
<gene>
    <name evidence="2" type="ORF">G3I46_36285</name>
</gene>
<sequence>AAAVVRAAEDSRATAHAVLHDGRWVCAALAGQEMLGSLVLSGRPDLDGPDRRLFERSSVVTSLLLLLRRSVAETENRVRGDLVTDLLTAPDRDPVGLVARGRNLGVDLNRPHLVLVASTEADVRERLAGAAVQYLFGTGSVSAEHAGTVMLVPAGGATPGGAARAAAEQLTHLVGAPVTVAGA</sequence>
<reference evidence="2 3" key="1">
    <citation type="submission" date="2020-01" db="EMBL/GenBank/DDBJ databases">
        <title>Insect and environment-associated Actinomycetes.</title>
        <authorList>
            <person name="Currrie C."/>
            <person name="Chevrette M."/>
            <person name="Carlson C."/>
            <person name="Stubbendieck R."/>
            <person name="Wendt-Pienkowski E."/>
        </authorList>
    </citation>
    <scope>NUCLEOTIDE SEQUENCE [LARGE SCALE GENOMIC DNA]</scope>
    <source>
        <strain evidence="2 3">SID14172</strain>
    </source>
</reference>
<feature type="domain" description="CdaR GGDEF-like" evidence="1">
    <location>
        <begin position="92"/>
        <end position="180"/>
    </location>
</feature>
<dbReference type="EMBL" id="JAAGMB010000864">
    <property type="protein sequence ID" value="NEB21894.1"/>
    <property type="molecule type" value="Genomic_DNA"/>
</dbReference>
<proteinExistence type="predicted"/>
<evidence type="ECO:0000259" key="1">
    <source>
        <dbReference type="Pfam" id="PF17853"/>
    </source>
</evidence>
<organism evidence="2 3">
    <name type="scientific">Streptomyces coelicoflavus</name>
    <dbReference type="NCBI Taxonomy" id="285562"/>
    <lineage>
        <taxon>Bacteria</taxon>
        <taxon>Bacillati</taxon>
        <taxon>Actinomycetota</taxon>
        <taxon>Actinomycetes</taxon>
        <taxon>Kitasatosporales</taxon>
        <taxon>Streptomycetaceae</taxon>
        <taxon>Streptomyces</taxon>
    </lineage>
</organism>
<keyword evidence="3" id="KW-1185">Reference proteome</keyword>
<dbReference type="InterPro" id="IPR051448">
    <property type="entry name" value="CdaR-like_regulators"/>
</dbReference>
<dbReference type="AlphaFoldDB" id="A0A6N9UW61"/>
<protein>
    <submittedName>
        <fullName evidence="2">Diguanylate phosphodiesterase</fullName>
    </submittedName>
</protein>
<accession>A0A6N9UW61</accession>
<dbReference type="Proteomes" id="UP000469545">
    <property type="component" value="Unassembled WGS sequence"/>
</dbReference>
<name>A0A6N9UW61_9ACTN</name>
<evidence type="ECO:0000313" key="3">
    <source>
        <dbReference type="Proteomes" id="UP000469545"/>
    </source>
</evidence>
<comment type="caution">
    <text evidence="2">The sequence shown here is derived from an EMBL/GenBank/DDBJ whole genome shotgun (WGS) entry which is preliminary data.</text>
</comment>
<evidence type="ECO:0000313" key="2">
    <source>
        <dbReference type="EMBL" id="NEB21894.1"/>
    </source>
</evidence>